<proteinExistence type="predicted"/>
<reference evidence="1" key="1">
    <citation type="submission" date="2020-06" db="EMBL/GenBank/DDBJ databases">
        <title>Draft genome sequences of strains closely related to Aspergillus parafelis and Aspergillus hiratsukae.</title>
        <authorList>
            <person name="Dos Santos R.A.C."/>
            <person name="Rivero-Menendez O."/>
            <person name="Steenwyk J.L."/>
            <person name="Mead M.E."/>
            <person name="Goldman G.H."/>
            <person name="Alastruey-Izquierdo A."/>
            <person name="Rokas A."/>
        </authorList>
    </citation>
    <scope>NUCLEOTIDE SEQUENCE</scope>
    <source>
        <strain evidence="1">CNM-CM5793</strain>
    </source>
</reference>
<organism evidence="1 2">
    <name type="scientific">Aspergillus hiratsukae</name>
    <dbReference type="NCBI Taxonomy" id="1194566"/>
    <lineage>
        <taxon>Eukaryota</taxon>
        <taxon>Fungi</taxon>
        <taxon>Dikarya</taxon>
        <taxon>Ascomycota</taxon>
        <taxon>Pezizomycotina</taxon>
        <taxon>Eurotiomycetes</taxon>
        <taxon>Eurotiomycetidae</taxon>
        <taxon>Eurotiales</taxon>
        <taxon>Aspergillaceae</taxon>
        <taxon>Aspergillus</taxon>
        <taxon>Aspergillus subgen. Fumigati</taxon>
    </lineage>
</organism>
<accession>A0A8H6P1K7</accession>
<comment type="caution">
    <text evidence="1">The sequence shown here is derived from an EMBL/GenBank/DDBJ whole genome shotgun (WGS) entry which is preliminary data.</text>
</comment>
<keyword evidence="2" id="KW-1185">Reference proteome</keyword>
<dbReference type="Proteomes" id="UP000630445">
    <property type="component" value="Unassembled WGS sequence"/>
</dbReference>
<name>A0A8H6P1K7_9EURO</name>
<evidence type="ECO:0000313" key="2">
    <source>
        <dbReference type="Proteomes" id="UP000630445"/>
    </source>
</evidence>
<gene>
    <name evidence="1" type="ORF">CNMCM5793_009601</name>
</gene>
<evidence type="ECO:0000313" key="1">
    <source>
        <dbReference type="EMBL" id="KAF7114650.1"/>
    </source>
</evidence>
<dbReference type="AlphaFoldDB" id="A0A8H6P1K7"/>
<protein>
    <submittedName>
        <fullName evidence="1">Uncharacterized protein</fullName>
    </submittedName>
</protein>
<sequence length="337" mass="37176">MQHSHHNWGNFKPSSMMCMISIGLTARTEEEAADTAAGIIANAEGAMDIATTMNPRVFVDQDCEEATVEVEEVIRDFDEVIKDPAIKDFAKGNAMSVDNQDAGRSQAATAQDFQMFLSDFEGAEEIEGLESSERHDPAQILSDMTIEDDEQEGFLTELGEVDGLKTISILNNQSAYHFFTKDDIFQRQQVNGQALEVFTLDNRYSSNIFQGIMPDTGASGVSSAGEPQFRALCRVDPKVRLNTSRAGEQMIKFRDADPKPSLGTVDVDTPIGTITFHVLPANTPFLFCLKNMDAMGVELRNKKNVLERGAKKQHGATSQKQSYDNYTDALDIHLCGD</sequence>
<dbReference type="OrthoDB" id="4523126at2759"/>
<dbReference type="EMBL" id="JACBAD010002122">
    <property type="protein sequence ID" value="KAF7114650.1"/>
    <property type="molecule type" value="Genomic_DNA"/>
</dbReference>